<dbReference type="Pfam" id="PF26628">
    <property type="entry name" value="DUF8202"/>
    <property type="match status" value="1"/>
</dbReference>
<sequence length="440" mass="48619">MNFFLSTPAKDLEASATRRVAAFLRSFERPAGYRLCIGILFLTSLLANAQPLPPDTTGLPARYLFTVYTPLSAAETLVWHNETVSLTTHRLIDKADSTEVRFPAASTALLRTYVDLGANAGAVQVNEAMDAPTILEHLSYPDLLSPAQRQLTESYLAIRHGLTLHQYQPTNYLAPAAEGGTYPVWTATAERDFRHRITGLALDDQSHLKRLQGSSVLAPDLLQLQWEEAPHQTAYLLLADDDLPTAREPNVSPDGTQRLQRRWRVQATGEAKPTTLVFSPQQLFARAQPGELWQLILRQADGSEAIFHPSSASRKALVFSGIHFPEDTVSYLQLALACNNCQRQATTIATDFVSSVELSPNPVSRNEPVQLRVALREAAALVITAYDASGKLVFQHPTLPSASHHLTELTFPAPGPYTLHLRPRLKSRKAPQHTLRVIVH</sequence>
<dbReference type="InParanoid" id="A0A1H9GRP6"/>
<dbReference type="RefSeq" id="WP_139211851.1">
    <property type="nucleotide sequence ID" value="NZ_FOFB01000011.1"/>
</dbReference>
<name>A0A1H9GRP6_9BACT</name>
<dbReference type="InterPro" id="IPR058515">
    <property type="entry name" value="DUF8202"/>
</dbReference>
<proteinExistence type="predicted"/>
<evidence type="ECO:0000259" key="1">
    <source>
        <dbReference type="Pfam" id="PF26628"/>
    </source>
</evidence>
<keyword evidence="3" id="KW-1185">Reference proteome</keyword>
<dbReference type="EMBL" id="FOFB01000011">
    <property type="protein sequence ID" value="SEQ52678.1"/>
    <property type="molecule type" value="Genomic_DNA"/>
</dbReference>
<dbReference type="Proteomes" id="UP000199021">
    <property type="component" value="Unassembled WGS sequence"/>
</dbReference>
<dbReference type="AlphaFoldDB" id="A0A1H9GRP6"/>
<dbReference type="STRING" id="478744.SAMN05444359_11177"/>
<protein>
    <recommendedName>
        <fullName evidence="1">DUF8202 domain-containing protein</fullName>
    </recommendedName>
</protein>
<gene>
    <name evidence="2" type="ORF">SAMN05444359_11177</name>
</gene>
<feature type="domain" description="DUF8202" evidence="1">
    <location>
        <begin position="148"/>
        <end position="301"/>
    </location>
</feature>
<dbReference type="OrthoDB" id="2582440at2"/>
<organism evidence="2 3">
    <name type="scientific">Neolewinella agarilytica</name>
    <dbReference type="NCBI Taxonomy" id="478744"/>
    <lineage>
        <taxon>Bacteria</taxon>
        <taxon>Pseudomonadati</taxon>
        <taxon>Bacteroidota</taxon>
        <taxon>Saprospiria</taxon>
        <taxon>Saprospirales</taxon>
        <taxon>Lewinellaceae</taxon>
        <taxon>Neolewinella</taxon>
    </lineage>
</organism>
<evidence type="ECO:0000313" key="2">
    <source>
        <dbReference type="EMBL" id="SEQ52678.1"/>
    </source>
</evidence>
<reference evidence="3" key="1">
    <citation type="submission" date="2016-10" db="EMBL/GenBank/DDBJ databases">
        <authorList>
            <person name="Varghese N."/>
            <person name="Submissions S."/>
        </authorList>
    </citation>
    <scope>NUCLEOTIDE SEQUENCE [LARGE SCALE GENOMIC DNA]</scope>
    <source>
        <strain evidence="3">DSM 24740</strain>
    </source>
</reference>
<accession>A0A1H9GRP6</accession>
<evidence type="ECO:0000313" key="3">
    <source>
        <dbReference type="Proteomes" id="UP000199021"/>
    </source>
</evidence>